<sequence length="417" mass="45520">MAPSHSRQLLIWTIPTIAVIFSYFWYRRKRIESKSDPGDTLKCTTAVTPPPKTETDSVESAPIDIPPKQKTAKPSPVIISDEDLDLEIEKIKSMRYGGSIDIRKSNSSSESAGDKQASSVNKQSSSIMAQKVTEERAPLVPTENVKMEKSPVNSDDIQRQNSERDSANHSPADVMMASPTLSSISDNQSEGSNDSGKGGSDVVTPPPARSLDVESTTAINIFEFIIPQSLVGKLIGKHGSSVTNIKDKTGAHVVVRKHPSNNKLKVCSVEENTICVAFSGDCWYRAVILTEDQTNGTCYVKFLDYGGYGYIDKSKLRQIRADFMLLPFQAAECLLANVKPVGESGWREEAYSGVAEMTKGAIVFTQVVDYTDEGIPLVYCYLILGPTQVLFLNQELVNQGHAEWISDGNEASGVTVA</sequence>
<dbReference type="InterPro" id="IPR036612">
    <property type="entry name" value="KH_dom_type_1_sf"/>
</dbReference>
<keyword evidence="1" id="KW-0694">RNA-binding</keyword>
<feature type="domain" description="Tudor" evidence="4">
    <location>
        <begin position="268"/>
        <end position="326"/>
    </location>
</feature>
<evidence type="ECO:0000313" key="5">
    <source>
        <dbReference type="EMBL" id="KAH0810193.1"/>
    </source>
</evidence>
<dbReference type="InterPro" id="IPR047367">
    <property type="entry name" value="Tudor_AKAP1"/>
</dbReference>
<keyword evidence="3" id="KW-0472">Membrane</keyword>
<protein>
    <recommendedName>
        <fullName evidence="4">Tudor domain-containing protein</fullName>
    </recommendedName>
</protein>
<evidence type="ECO:0000313" key="6">
    <source>
        <dbReference type="Proteomes" id="UP000719412"/>
    </source>
</evidence>
<dbReference type="GO" id="GO:0005739">
    <property type="term" value="C:mitochondrion"/>
    <property type="evidence" value="ECO:0007669"/>
    <property type="project" value="UniProtKB-ARBA"/>
</dbReference>
<dbReference type="PROSITE" id="PS50304">
    <property type="entry name" value="TUDOR"/>
    <property type="match status" value="1"/>
</dbReference>
<dbReference type="PANTHER" id="PTHR22948">
    <property type="entry name" value="TUDOR DOMAIN CONTAINING PROTEIN"/>
    <property type="match status" value="1"/>
</dbReference>
<keyword evidence="6" id="KW-1185">Reference proteome</keyword>
<dbReference type="GO" id="GO:0010468">
    <property type="term" value="P:regulation of gene expression"/>
    <property type="evidence" value="ECO:0007669"/>
    <property type="project" value="UniProtKB-ARBA"/>
</dbReference>
<reference evidence="5" key="1">
    <citation type="journal article" date="2020" name="J Insects Food Feed">
        <title>The yellow mealworm (Tenebrio molitor) genome: a resource for the emerging insects as food and feed industry.</title>
        <authorList>
            <person name="Eriksson T."/>
            <person name="Andere A."/>
            <person name="Kelstrup H."/>
            <person name="Emery V."/>
            <person name="Picard C."/>
        </authorList>
    </citation>
    <scope>NUCLEOTIDE SEQUENCE</scope>
    <source>
        <strain evidence="5">Stoneville</strain>
        <tissue evidence="5">Whole head</tissue>
    </source>
</reference>
<name>A0A8J6H8Y2_TENMO</name>
<dbReference type="SUPFAM" id="SSF63748">
    <property type="entry name" value="Tudor/PWWP/MBT"/>
    <property type="match status" value="1"/>
</dbReference>
<evidence type="ECO:0000259" key="4">
    <source>
        <dbReference type="PROSITE" id="PS50304"/>
    </source>
</evidence>
<dbReference type="Proteomes" id="UP000719412">
    <property type="component" value="Unassembled WGS sequence"/>
</dbReference>
<feature type="compositionally biased region" description="Polar residues" evidence="2">
    <location>
        <begin position="105"/>
        <end position="128"/>
    </location>
</feature>
<reference evidence="5" key="2">
    <citation type="submission" date="2021-08" db="EMBL/GenBank/DDBJ databases">
        <authorList>
            <person name="Eriksson T."/>
        </authorList>
    </citation>
    <scope>NUCLEOTIDE SEQUENCE</scope>
    <source>
        <strain evidence="5">Stoneville</strain>
        <tissue evidence="5">Whole head</tissue>
    </source>
</reference>
<dbReference type="CDD" id="cd20407">
    <property type="entry name" value="Tudor_AKAP1"/>
    <property type="match status" value="1"/>
</dbReference>
<feature type="region of interest" description="Disordered" evidence="2">
    <location>
        <begin position="100"/>
        <end position="209"/>
    </location>
</feature>
<dbReference type="SUPFAM" id="SSF54791">
    <property type="entry name" value="Eukaryotic type KH-domain (KH-domain type I)"/>
    <property type="match status" value="1"/>
</dbReference>
<evidence type="ECO:0000256" key="3">
    <source>
        <dbReference type="SAM" id="Phobius"/>
    </source>
</evidence>
<feature type="compositionally biased region" description="Basic and acidic residues" evidence="2">
    <location>
        <begin position="156"/>
        <end position="167"/>
    </location>
</feature>
<keyword evidence="3" id="KW-0812">Transmembrane</keyword>
<dbReference type="GO" id="GO:0003723">
    <property type="term" value="F:RNA binding"/>
    <property type="evidence" value="ECO:0007669"/>
    <property type="project" value="UniProtKB-UniRule"/>
</dbReference>
<dbReference type="AlphaFoldDB" id="A0A8J6H8Y2"/>
<feature type="transmembrane region" description="Helical" evidence="3">
    <location>
        <begin position="9"/>
        <end position="26"/>
    </location>
</feature>
<dbReference type="Gene3D" id="3.30.1370.10">
    <property type="entry name" value="K Homology domain, type 1"/>
    <property type="match status" value="1"/>
</dbReference>
<gene>
    <name evidence="5" type="ORF">GEV33_012598</name>
</gene>
<dbReference type="SMART" id="SM00333">
    <property type="entry name" value="TUDOR"/>
    <property type="match status" value="1"/>
</dbReference>
<proteinExistence type="predicted"/>
<dbReference type="InterPro" id="IPR004087">
    <property type="entry name" value="KH_dom"/>
</dbReference>
<accession>A0A8J6H8Y2</accession>
<evidence type="ECO:0000256" key="1">
    <source>
        <dbReference type="PROSITE-ProRule" id="PRU00117"/>
    </source>
</evidence>
<dbReference type="InterPro" id="IPR002999">
    <property type="entry name" value="Tudor"/>
</dbReference>
<dbReference type="InterPro" id="IPR050621">
    <property type="entry name" value="Tudor_domain_containing"/>
</dbReference>
<evidence type="ECO:0000256" key="2">
    <source>
        <dbReference type="SAM" id="MobiDB-lite"/>
    </source>
</evidence>
<dbReference type="PANTHER" id="PTHR22948:SF65">
    <property type="entry name" value="A-KINASE ANCHORING PROTEIN 1"/>
    <property type="match status" value="1"/>
</dbReference>
<dbReference type="SMART" id="SM00322">
    <property type="entry name" value="KH"/>
    <property type="match status" value="1"/>
</dbReference>
<dbReference type="Gene3D" id="2.40.50.90">
    <property type="match status" value="1"/>
</dbReference>
<dbReference type="EMBL" id="JABDTM020027662">
    <property type="protein sequence ID" value="KAH0810193.1"/>
    <property type="molecule type" value="Genomic_DNA"/>
</dbReference>
<comment type="caution">
    <text evidence="5">The sequence shown here is derived from an EMBL/GenBank/DDBJ whole genome shotgun (WGS) entry which is preliminary data.</text>
</comment>
<feature type="compositionally biased region" description="Polar residues" evidence="2">
    <location>
        <begin position="179"/>
        <end position="195"/>
    </location>
</feature>
<organism evidence="5 6">
    <name type="scientific">Tenebrio molitor</name>
    <name type="common">Yellow mealworm beetle</name>
    <dbReference type="NCBI Taxonomy" id="7067"/>
    <lineage>
        <taxon>Eukaryota</taxon>
        <taxon>Metazoa</taxon>
        <taxon>Ecdysozoa</taxon>
        <taxon>Arthropoda</taxon>
        <taxon>Hexapoda</taxon>
        <taxon>Insecta</taxon>
        <taxon>Pterygota</taxon>
        <taxon>Neoptera</taxon>
        <taxon>Endopterygota</taxon>
        <taxon>Coleoptera</taxon>
        <taxon>Polyphaga</taxon>
        <taxon>Cucujiformia</taxon>
        <taxon>Tenebrionidae</taxon>
        <taxon>Tenebrio</taxon>
    </lineage>
</organism>
<dbReference type="PROSITE" id="PS50084">
    <property type="entry name" value="KH_TYPE_1"/>
    <property type="match status" value="1"/>
</dbReference>
<dbReference type="InterPro" id="IPR035437">
    <property type="entry name" value="SNase_OB-fold_sf"/>
</dbReference>
<feature type="region of interest" description="Disordered" evidence="2">
    <location>
        <begin position="35"/>
        <end position="76"/>
    </location>
</feature>
<dbReference type="Pfam" id="PF00567">
    <property type="entry name" value="TUDOR"/>
    <property type="match status" value="1"/>
</dbReference>
<keyword evidence="3" id="KW-1133">Transmembrane helix</keyword>